<dbReference type="Pfam" id="PF03023">
    <property type="entry name" value="MurJ"/>
    <property type="match status" value="1"/>
</dbReference>
<comment type="caution">
    <text evidence="10">The sequence shown here is derived from an EMBL/GenBank/DDBJ whole genome shotgun (WGS) entry which is preliminary data.</text>
</comment>
<dbReference type="GO" id="GO:0005886">
    <property type="term" value="C:plasma membrane"/>
    <property type="evidence" value="ECO:0007669"/>
    <property type="project" value="UniProtKB-SubCell"/>
</dbReference>
<dbReference type="PRINTS" id="PR01806">
    <property type="entry name" value="VIRFACTRMVIN"/>
</dbReference>
<evidence type="ECO:0000256" key="5">
    <source>
        <dbReference type="ARBA" id="ARBA00022984"/>
    </source>
</evidence>
<feature type="transmembrane region" description="Helical" evidence="8">
    <location>
        <begin position="195"/>
        <end position="219"/>
    </location>
</feature>
<feature type="transmembrane region" description="Helical" evidence="8">
    <location>
        <begin position="320"/>
        <end position="343"/>
    </location>
</feature>
<comment type="pathway">
    <text evidence="8">Cell wall biogenesis; peptidoglycan biosynthesis.</text>
</comment>
<evidence type="ECO:0000256" key="2">
    <source>
        <dbReference type="ARBA" id="ARBA00022475"/>
    </source>
</evidence>
<feature type="transmembrane region" description="Helical" evidence="8">
    <location>
        <begin position="389"/>
        <end position="408"/>
    </location>
</feature>
<dbReference type="GO" id="GO:0034204">
    <property type="term" value="P:lipid translocation"/>
    <property type="evidence" value="ECO:0007669"/>
    <property type="project" value="TreeGrafter"/>
</dbReference>
<name>A0A1G1XQ54_9BACT</name>
<keyword evidence="7 8" id="KW-0472">Membrane</keyword>
<keyword evidence="8 9" id="KW-0961">Cell wall biogenesis/degradation</keyword>
<feature type="transmembrane region" description="Helical" evidence="8">
    <location>
        <begin position="489"/>
        <end position="515"/>
    </location>
</feature>
<dbReference type="PIRSF" id="PIRSF002869">
    <property type="entry name" value="MviN"/>
    <property type="match status" value="1"/>
</dbReference>
<evidence type="ECO:0000313" key="10">
    <source>
        <dbReference type="EMBL" id="OGY42223.1"/>
    </source>
</evidence>
<reference evidence="10 11" key="1">
    <citation type="journal article" date="2016" name="Nat. Commun.">
        <title>Thousands of microbial genomes shed light on interconnected biogeochemical processes in an aquifer system.</title>
        <authorList>
            <person name="Anantharaman K."/>
            <person name="Brown C.T."/>
            <person name="Hug L.A."/>
            <person name="Sharon I."/>
            <person name="Castelle C.J."/>
            <person name="Probst A.J."/>
            <person name="Thomas B.C."/>
            <person name="Singh A."/>
            <person name="Wilkins M.J."/>
            <person name="Karaoz U."/>
            <person name="Brodie E.L."/>
            <person name="Williams K.H."/>
            <person name="Hubbard S.S."/>
            <person name="Banfield J.F."/>
        </authorList>
    </citation>
    <scope>NUCLEOTIDE SEQUENCE [LARGE SCALE GENOMIC DNA]</scope>
</reference>
<dbReference type="GO" id="GO:0015648">
    <property type="term" value="F:lipid-linked peptidoglycan transporter activity"/>
    <property type="evidence" value="ECO:0007669"/>
    <property type="project" value="UniProtKB-UniRule"/>
</dbReference>
<dbReference type="GO" id="GO:0009252">
    <property type="term" value="P:peptidoglycan biosynthetic process"/>
    <property type="evidence" value="ECO:0007669"/>
    <property type="project" value="UniProtKB-UniRule"/>
</dbReference>
<keyword evidence="3 8" id="KW-0812">Transmembrane</keyword>
<keyword evidence="2 8" id="KW-1003">Cell membrane</keyword>
<gene>
    <name evidence="8" type="primary">murJ</name>
    <name evidence="10" type="ORF">A2Y67_01770</name>
</gene>
<keyword evidence="4 8" id="KW-0133">Cell shape</keyword>
<dbReference type="PANTHER" id="PTHR47019">
    <property type="entry name" value="LIPID II FLIPPASE MURJ"/>
    <property type="match status" value="1"/>
</dbReference>
<keyword evidence="5 8" id="KW-0573">Peptidoglycan synthesis</keyword>
<feature type="transmembrane region" description="Helical" evidence="8">
    <location>
        <begin position="136"/>
        <end position="158"/>
    </location>
</feature>
<comment type="function">
    <text evidence="8 9">Involved in peptidoglycan biosynthesis. Transports lipid-linked peptidoglycan precursors from the inner to the outer leaflet of the cytoplasmic membrane.</text>
</comment>
<dbReference type="PANTHER" id="PTHR47019:SF1">
    <property type="entry name" value="LIPID II FLIPPASE MURJ"/>
    <property type="match status" value="1"/>
</dbReference>
<dbReference type="GO" id="GO:0008360">
    <property type="term" value="P:regulation of cell shape"/>
    <property type="evidence" value="ECO:0007669"/>
    <property type="project" value="UniProtKB-UniRule"/>
</dbReference>
<dbReference type="NCBIfam" id="TIGR01695">
    <property type="entry name" value="murJ_mviN"/>
    <property type="match status" value="1"/>
</dbReference>
<keyword evidence="6 8" id="KW-1133">Transmembrane helix</keyword>
<comment type="subcellular location">
    <subcellularLocation>
        <location evidence="1 8">Cell membrane</location>
        <topology evidence="1 8">Multi-pass membrane protein</topology>
    </subcellularLocation>
</comment>
<feature type="transmembrane region" description="Helical" evidence="8">
    <location>
        <begin position="279"/>
        <end position="300"/>
    </location>
</feature>
<feature type="transmembrane region" description="Helical" evidence="8">
    <location>
        <begin position="12"/>
        <end position="33"/>
    </location>
</feature>
<accession>A0A1G1XQ54</accession>
<dbReference type="Proteomes" id="UP000176260">
    <property type="component" value="Unassembled WGS sequence"/>
</dbReference>
<dbReference type="UniPathway" id="UPA00219"/>
<evidence type="ECO:0000256" key="4">
    <source>
        <dbReference type="ARBA" id="ARBA00022960"/>
    </source>
</evidence>
<evidence type="ECO:0000256" key="3">
    <source>
        <dbReference type="ARBA" id="ARBA00022692"/>
    </source>
</evidence>
<proteinExistence type="inferred from homology"/>
<evidence type="ECO:0000256" key="1">
    <source>
        <dbReference type="ARBA" id="ARBA00004651"/>
    </source>
</evidence>
<feature type="transmembrane region" description="Helical" evidence="8">
    <location>
        <begin position="97"/>
        <end position="116"/>
    </location>
</feature>
<dbReference type="HAMAP" id="MF_02078">
    <property type="entry name" value="MurJ_MviN"/>
    <property type="match status" value="1"/>
</dbReference>
<comment type="similarity">
    <text evidence="8 9">Belongs to the MurJ/MviN family.</text>
</comment>
<evidence type="ECO:0000256" key="7">
    <source>
        <dbReference type="ARBA" id="ARBA00023136"/>
    </source>
</evidence>
<dbReference type="AlphaFoldDB" id="A0A1G1XQ54"/>
<feature type="transmembrane region" description="Helical" evidence="8">
    <location>
        <begin position="165"/>
        <end position="189"/>
    </location>
</feature>
<dbReference type="InterPro" id="IPR004268">
    <property type="entry name" value="MurJ"/>
</dbReference>
<evidence type="ECO:0000256" key="6">
    <source>
        <dbReference type="ARBA" id="ARBA00022989"/>
    </source>
</evidence>
<dbReference type="CDD" id="cd13123">
    <property type="entry name" value="MATE_MurJ_like"/>
    <property type="match status" value="1"/>
</dbReference>
<evidence type="ECO:0000256" key="9">
    <source>
        <dbReference type="PIRNR" id="PIRNR002869"/>
    </source>
</evidence>
<feature type="transmembrane region" description="Helical" evidence="8">
    <location>
        <begin position="60"/>
        <end position="82"/>
    </location>
</feature>
<feature type="transmembrane region" description="Helical" evidence="8">
    <location>
        <begin position="251"/>
        <end position="273"/>
    </location>
</feature>
<dbReference type="InterPro" id="IPR051050">
    <property type="entry name" value="Lipid_II_flippase_MurJ/MviN"/>
</dbReference>
<sequence length="549" mass="60148">MIKSLINGESKTITSAAIIVGAASLASRFLGVIRDRILAGQFGAGDALDTYYAAFRVPDLIFNLLVLGALSAGFIPIFTLYLQKQENDKAWRLTNEILNLIIIGLLVLCGLLFIFAPQLMKLITPGFSGDKMATTIALTRIMFLSPILLGISSVLGGVLQSMKRFLVYSFAPIFYNLGIIFGALVFVPWWGIEGLAWGVVLGAFLHLLVQIPSCTWLGYRYQLVLSFKDEAIKKIGKIMVPRTLTLAINQLNLVVITIIASTLAGGSLAIFNLANNLQIFPVGIFGISFAIAAFPTLAALAIKDDKKEFIHSFSNTTRQILFFMIPASVLLLVLRAQIVRVILGSGQFTWEDTVLTIDTLAMFTISLFAQALIPLLIRGFYAFHNSLTPFILGLASSVVNIILILTLIKPFTFLGYNFNLGVSGLALAFSLSSILNFALLWIGLRIRAGSLDEKHVVWSVFKISVATLAMAIVTQFMKFGIEPYFGTRTFVGIFLQGLIAGLVGIAVFIVAGLALKSQEMITFINSLKKRIFKEKENYPKESIDENVEV</sequence>
<feature type="transmembrane region" description="Helical" evidence="8">
    <location>
        <begin position="456"/>
        <end position="477"/>
    </location>
</feature>
<feature type="transmembrane region" description="Helical" evidence="8">
    <location>
        <begin position="355"/>
        <end position="377"/>
    </location>
</feature>
<feature type="transmembrane region" description="Helical" evidence="8">
    <location>
        <begin position="420"/>
        <end position="444"/>
    </location>
</feature>
<keyword evidence="8 9" id="KW-0813">Transport</keyword>
<evidence type="ECO:0000256" key="8">
    <source>
        <dbReference type="HAMAP-Rule" id="MF_02078"/>
    </source>
</evidence>
<evidence type="ECO:0000313" key="11">
    <source>
        <dbReference type="Proteomes" id="UP000176260"/>
    </source>
</evidence>
<protein>
    <recommendedName>
        <fullName evidence="8">Probable lipid II flippase MurJ</fullName>
    </recommendedName>
</protein>
<organism evidence="10 11">
    <name type="scientific">Candidatus Buchananbacteria bacterium RBG_13_39_9</name>
    <dbReference type="NCBI Taxonomy" id="1797531"/>
    <lineage>
        <taxon>Bacteria</taxon>
        <taxon>Candidatus Buchananiibacteriota</taxon>
    </lineage>
</organism>
<dbReference type="EMBL" id="MHIA01000016">
    <property type="protein sequence ID" value="OGY42223.1"/>
    <property type="molecule type" value="Genomic_DNA"/>
</dbReference>
<dbReference type="GO" id="GO:0071555">
    <property type="term" value="P:cell wall organization"/>
    <property type="evidence" value="ECO:0007669"/>
    <property type="project" value="UniProtKB-UniRule"/>
</dbReference>